<sequence length="142" mass="15971">MFTCASFLLIGICFAAAGVWRRRKSEPCKEAVPRRSAAVEVLLGSVGWSRRRGSELEESRRPVAVVKREGQSHNSAVWQRPILMGGKCELPRFSGLILYDQRGSPLHQCQHEIMCKQVHRGPDLESGHEEMMSSPTTLRDLL</sequence>
<feature type="signal peptide" evidence="1">
    <location>
        <begin position="1"/>
        <end position="17"/>
    </location>
</feature>
<dbReference type="Proteomes" id="UP000298416">
    <property type="component" value="Unassembled WGS sequence"/>
</dbReference>
<accession>A0A8X8Z8U6</accession>
<keyword evidence="1" id="KW-0732">Signal</keyword>
<dbReference type="EMBL" id="PNBA02000016">
    <property type="protein sequence ID" value="KAG6395597.1"/>
    <property type="molecule type" value="Genomic_DNA"/>
</dbReference>
<dbReference type="PANTHER" id="PTHR33237:SF21">
    <property type="entry name" value="TRANSMEMBRANE PROTEIN"/>
    <property type="match status" value="1"/>
</dbReference>
<feature type="chain" id="PRO_5036486512" description="Secreted protein" evidence="1">
    <location>
        <begin position="18"/>
        <end position="142"/>
    </location>
</feature>
<evidence type="ECO:0000256" key="1">
    <source>
        <dbReference type="SAM" id="SignalP"/>
    </source>
</evidence>
<reference evidence="2" key="2">
    <citation type="submission" date="2020-08" db="EMBL/GenBank/DDBJ databases">
        <title>Plant Genome Project.</title>
        <authorList>
            <person name="Zhang R.-G."/>
        </authorList>
    </citation>
    <scope>NUCLEOTIDE SEQUENCE</scope>
    <source>
        <strain evidence="2">Huo1</strain>
        <tissue evidence="2">Leaf</tissue>
    </source>
</reference>
<dbReference type="AlphaFoldDB" id="A0A8X8Z8U6"/>
<reference evidence="2" key="1">
    <citation type="submission" date="2018-01" db="EMBL/GenBank/DDBJ databases">
        <authorList>
            <person name="Mao J.F."/>
        </authorList>
    </citation>
    <scope>NUCLEOTIDE SEQUENCE</scope>
    <source>
        <strain evidence="2">Huo1</strain>
        <tissue evidence="2">Leaf</tissue>
    </source>
</reference>
<name>A0A8X8Z8U6_SALSN</name>
<evidence type="ECO:0008006" key="4">
    <source>
        <dbReference type="Google" id="ProtNLM"/>
    </source>
</evidence>
<dbReference type="PANTHER" id="PTHR33237">
    <property type="entry name" value="F2P16.13 PROTEIN-RELATED"/>
    <property type="match status" value="1"/>
</dbReference>
<organism evidence="2">
    <name type="scientific">Salvia splendens</name>
    <name type="common">Scarlet sage</name>
    <dbReference type="NCBI Taxonomy" id="180675"/>
    <lineage>
        <taxon>Eukaryota</taxon>
        <taxon>Viridiplantae</taxon>
        <taxon>Streptophyta</taxon>
        <taxon>Embryophyta</taxon>
        <taxon>Tracheophyta</taxon>
        <taxon>Spermatophyta</taxon>
        <taxon>Magnoliopsida</taxon>
        <taxon>eudicotyledons</taxon>
        <taxon>Gunneridae</taxon>
        <taxon>Pentapetalae</taxon>
        <taxon>asterids</taxon>
        <taxon>lamiids</taxon>
        <taxon>Lamiales</taxon>
        <taxon>Lamiaceae</taxon>
        <taxon>Nepetoideae</taxon>
        <taxon>Mentheae</taxon>
        <taxon>Salviinae</taxon>
        <taxon>Salvia</taxon>
        <taxon>Salvia subgen. Calosphace</taxon>
        <taxon>core Calosphace</taxon>
    </lineage>
</organism>
<proteinExistence type="predicted"/>
<comment type="caution">
    <text evidence="2">The sequence shown here is derived from an EMBL/GenBank/DDBJ whole genome shotgun (WGS) entry which is preliminary data.</text>
</comment>
<gene>
    <name evidence="2" type="ORF">SASPL_141720</name>
</gene>
<protein>
    <recommendedName>
        <fullName evidence="4">Secreted protein</fullName>
    </recommendedName>
</protein>
<evidence type="ECO:0000313" key="3">
    <source>
        <dbReference type="Proteomes" id="UP000298416"/>
    </source>
</evidence>
<keyword evidence="3" id="KW-1185">Reference proteome</keyword>
<evidence type="ECO:0000313" key="2">
    <source>
        <dbReference type="EMBL" id="KAG6395597.1"/>
    </source>
</evidence>